<evidence type="ECO:0000256" key="1">
    <source>
        <dbReference type="SAM" id="MobiDB-lite"/>
    </source>
</evidence>
<accession>A0AAW1RAC1</accession>
<organism evidence="2 3">
    <name type="scientific">[Myrmecia] bisecta</name>
    <dbReference type="NCBI Taxonomy" id="41462"/>
    <lineage>
        <taxon>Eukaryota</taxon>
        <taxon>Viridiplantae</taxon>
        <taxon>Chlorophyta</taxon>
        <taxon>core chlorophytes</taxon>
        <taxon>Trebouxiophyceae</taxon>
        <taxon>Trebouxiales</taxon>
        <taxon>Trebouxiaceae</taxon>
        <taxon>Myrmecia</taxon>
    </lineage>
</organism>
<comment type="caution">
    <text evidence="2">The sequence shown here is derived from an EMBL/GenBank/DDBJ whole genome shotgun (WGS) entry which is preliminary data.</text>
</comment>
<proteinExistence type="predicted"/>
<reference evidence="2 3" key="1">
    <citation type="journal article" date="2024" name="Nat. Commun.">
        <title>Phylogenomics reveals the evolutionary origins of lichenization in chlorophyte algae.</title>
        <authorList>
            <person name="Puginier C."/>
            <person name="Libourel C."/>
            <person name="Otte J."/>
            <person name="Skaloud P."/>
            <person name="Haon M."/>
            <person name="Grisel S."/>
            <person name="Petersen M."/>
            <person name="Berrin J.G."/>
            <person name="Delaux P.M."/>
            <person name="Dal Grande F."/>
            <person name="Keller J."/>
        </authorList>
    </citation>
    <scope>NUCLEOTIDE SEQUENCE [LARGE SCALE GENOMIC DNA]</scope>
    <source>
        <strain evidence="2 3">SAG 2043</strain>
    </source>
</reference>
<gene>
    <name evidence="2" type="ORF">WJX72_012113</name>
</gene>
<sequence>MPSTPASGSPWDTAGAATPSTRSSEAQSESLVAWTAEDDAIFADAASPCGTPACCVDSRAAWKHAAFEVIVNASCAADGKVLMKGLERSSSLRVPVKRLYKVASKVVASMIRRL</sequence>
<feature type="compositionally biased region" description="Polar residues" evidence="1">
    <location>
        <begin position="18"/>
        <end position="30"/>
    </location>
</feature>
<name>A0AAW1RAC1_9CHLO</name>
<feature type="region of interest" description="Disordered" evidence="1">
    <location>
        <begin position="1"/>
        <end position="30"/>
    </location>
</feature>
<keyword evidence="3" id="KW-1185">Reference proteome</keyword>
<dbReference type="Proteomes" id="UP001489004">
    <property type="component" value="Unassembled WGS sequence"/>
</dbReference>
<evidence type="ECO:0000313" key="2">
    <source>
        <dbReference type="EMBL" id="KAK9830503.1"/>
    </source>
</evidence>
<dbReference type="AlphaFoldDB" id="A0AAW1RAC1"/>
<dbReference type="EMBL" id="JALJOR010000001">
    <property type="protein sequence ID" value="KAK9830503.1"/>
    <property type="molecule type" value="Genomic_DNA"/>
</dbReference>
<protein>
    <submittedName>
        <fullName evidence="2">Uncharacterized protein</fullName>
    </submittedName>
</protein>
<evidence type="ECO:0000313" key="3">
    <source>
        <dbReference type="Proteomes" id="UP001489004"/>
    </source>
</evidence>